<dbReference type="EMBL" id="CP035758">
    <property type="protein sequence ID" value="QBD79442.1"/>
    <property type="molecule type" value="Genomic_DNA"/>
</dbReference>
<gene>
    <name evidence="1" type="ORF">EPA93_27035</name>
</gene>
<keyword evidence="2" id="KW-1185">Reference proteome</keyword>
<organism evidence="1 2">
    <name type="scientific">Ktedonosporobacter rubrisoli</name>
    <dbReference type="NCBI Taxonomy" id="2509675"/>
    <lineage>
        <taxon>Bacteria</taxon>
        <taxon>Bacillati</taxon>
        <taxon>Chloroflexota</taxon>
        <taxon>Ktedonobacteria</taxon>
        <taxon>Ktedonobacterales</taxon>
        <taxon>Ktedonosporobacteraceae</taxon>
        <taxon>Ktedonosporobacter</taxon>
    </lineage>
</organism>
<accession>A0A4P6JVQ6</accession>
<name>A0A4P6JVQ6_KTERU</name>
<dbReference type="OrthoDB" id="1248892at2"/>
<dbReference type="AlphaFoldDB" id="A0A4P6JVQ6"/>
<reference evidence="1 2" key="1">
    <citation type="submission" date="2019-01" db="EMBL/GenBank/DDBJ databases">
        <title>Ktedonosporobacter rubrisoli SCAWS-G2.</title>
        <authorList>
            <person name="Huang Y."/>
            <person name="Yan B."/>
        </authorList>
    </citation>
    <scope>NUCLEOTIDE SEQUENCE [LARGE SCALE GENOMIC DNA]</scope>
    <source>
        <strain evidence="1 2">SCAWS-G2</strain>
    </source>
</reference>
<dbReference type="Proteomes" id="UP000290365">
    <property type="component" value="Chromosome"/>
</dbReference>
<dbReference type="KEGG" id="kbs:EPA93_27035"/>
<protein>
    <submittedName>
        <fullName evidence="1">Uncharacterized protein</fullName>
    </submittedName>
</protein>
<sequence length="175" mass="20480">MSETKSEKIPHLKDIGNVVPEGYTYYEKQVTSGEDLNLPNVYLKWYDISHPDKRISQEQAEESRAFVKTEIVEARLLINGELGFAILHHCGSALLLLLTTWRNTNEMWESVYAKDLTQAGGYKPILFADEHRATYCVWELGPVWHERQAWVRYLRSSRDEKAKHAYLNDRFTDWC</sequence>
<proteinExistence type="predicted"/>
<evidence type="ECO:0000313" key="2">
    <source>
        <dbReference type="Proteomes" id="UP000290365"/>
    </source>
</evidence>
<dbReference type="RefSeq" id="WP_129890494.1">
    <property type="nucleotide sequence ID" value="NZ_CP035758.1"/>
</dbReference>
<evidence type="ECO:0000313" key="1">
    <source>
        <dbReference type="EMBL" id="QBD79442.1"/>
    </source>
</evidence>